<evidence type="ECO:0000259" key="1">
    <source>
        <dbReference type="Pfam" id="PF07746"/>
    </source>
</evidence>
<sequence length="118" mass="13593">MSEQNDRWGIPGTYVFDLQLSRRGYAINRMCNSLKLEENRAAFVADEEAYMSRYGLDDEQKQAVRERDWLRLTQLGGNLFFFLKLAATVGHGLYQIGAQMRGESYETFMKTRQVPGAV</sequence>
<feature type="domain" description="Extradiol ring-cleavage dioxygenase LigAB LigA subunit" evidence="1">
    <location>
        <begin position="27"/>
        <end position="113"/>
    </location>
</feature>
<organism evidence="2 3">
    <name type="scientific">Marinobacterium nitratireducens</name>
    <dbReference type="NCBI Taxonomy" id="518897"/>
    <lineage>
        <taxon>Bacteria</taxon>
        <taxon>Pseudomonadati</taxon>
        <taxon>Pseudomonadota</taxon>
        <taxon>Gammaproteobacteria</taxon>
        <taxon>Oceanospirillales</taxon>
        <taxon>Oceanospirillaceae</taxon>
        <taxon>Marinobacterium</taxon>
    </lineage>
</organism>
<dbReference type="EMBL" id="BMLT01000006">
    <property type="protein sequence ID" value="GGO83467.1"/>
    <property type="molecule type" value="Genomic_DNA"/>
</dbReference>
<accession>A0A917ZJ38</accession>
<dbReference type="SUPFAM" id="SSF48076">
    <property type="entry name" value="LigA subunit of an aromatic-ring-opening dioxygenase LigAB"/>
    <property type="match status" value="1"/>
</dbReference>
<protein>
    <submittedName>
        <fullName evidence="2">Protocatechuate 4,5-dioxygenase subunit alpha</fullName>
    </submittedName>
</protein>
<dbReference type="AlphaFoldDB" id="A0A917ZJ38"/>
<dbReference type="InterPro" id="IPR011986">
    <property type="entry name" value="Xdiol_dOase_LigA"/>
</dbReference>
<name>A0A917ZJ38_9GAMM</name>
<proteinExistence type="predicted"/>
<dbReference type="Pfam" id="PF07746">
    <property type="entry name" value="LigA"/>
    <property type="match status" value="1"/>
</dbReference>
<dbReference type="InterPro" id="IPR036622">
    <property type="entry name" value="LigA_sf"/>
</dbReference>
<dbReference type="RefSeq" id="WP_188861165.1">
    <property type="nucleotide sequence ID" value="NZ_BMLT01000006.1"/>
</dbReference>
<keyword evidence="3" id="KW-1185">Reference proteome</keyword>
<gene>
    <name evidence="2" type="primary">ligA</name>
    <name evidence="2" type="ORF">GCM10011348_27310</name>
</gene>
<reference evidence="2 3" key="1">
    <citation type="journal article" date="2014" name="Int. J. Syst. Evol. Microbiol.">
        <title>Complete genome sequence of Corynebacterium casei LMG S-19264T (=DSM 44701T), isolated from a smear-ripened cheese.</title>
        <authorList>
            <consortium name="US DOE Joint Genome Institute (JGI-PGF)"/>
            <person name="Walter F."/>
            <person name="Albersmeier A."/>
            <person name="Kalinowski J."/>
            <person name="Ruckert C."/>
        </authorList>
    </citation>
    <scope>NUCLEOTIDE SEQUENCE [LARGE SCALE GENOMIC DNA]</scope>
    <source>
        <strain evidence="2 3">CGMCC 1.7286</strain>
    </source>
</reference>
<evidence type="ECO:0000313" key="2">
    <source>
        <dbReference type="EMBL" id="GGO83467.1"/>
    </source>
</evidence>
<dbReference type="Gene3D" id="1.10.700.10">
    <property type="entry name" value="Dioxygenase LigAB, LigA subunit"/>
    <property type="match status" value="1"/>
</dbReference>
<dbReference type="Proteomes" id="UP000599578">
    <property type="component" value="Unassembled WGS sequence"/>
</dbReference>
<comment type="caution">
    <text evidence="2">The sequence shown here is derived from an EMBL/GenBank/DDBJ whole genome shotgun (WGS) entry which is preliminary data.</text>
</comment>
<evidence type="ECO:0000313" key="3">
    <source>
        <dbReference type="Proteomes" id="UP000599578"/>
    </source>
</evidence>